<dbReference type="AlphaFoldDB" id="M0C2Z7"/>
<feature type="compositionally biased region" description="Acidic residues" evidence="1">
    <location>
        <begin position="129"/>
        <end position="144"/>
    </location>
</feature>
<sequence>TNGERMANEWRTNGERMAKEPPYSFVVRTWERLWFPRANDERSMSEVDLDAIEDAMLRHRDPVVTTGDLADELGCSSRHVLNQLRILERTDDVGSKQVGARAVAWWHVDRVTPPTMRPDEHPDQTALDDASETSDDRDGFEDLLADWTPGRTDAKRQEQRDAGRAALRVLRDDGRMTRSDFEDELLPAFAVEDQSKETWWRKSVRPALRLAVDDGRAVHHHGPPHEYEWV</sequence>
<evidence type="ECO:0000256" key="1">
    <source>
        <dbReference type="SAM" id="MobiDB-lite"/>
    </source>
</evidence>
<accession>M0C2Z7</accession>
<feature type="compositionally biased region" description="Basic and acidic residues" evidence="1">
    <location>
        <begin position="152"/>
        <end position="162"/>
    </location>
</feature>
<organism evidence="2 3">
    <name type="scientific">Natrinema limicola JCM 13563</name>
    <dbReference type="NCBI Taxonomy" id="1230457"/>
    <lineage>
        <taxon>Archaea</taxon>
        <taxon>Methanobacteriati</taxon>
        <taxon>Methanobacteriota</taxon>
        <taxon>Stenosarchaea group</taxon>
        <taxon>Halobacteria</taxon>
        <taxon>Halobacteriales</taxon>
        <taxon>Natrialbaceae</taxon>
        <taxon>Natrinema</taxon>
    </lineage>
</organism>
<feature type="region of interest" description="Disordered" evidence="1">
    <location>
        <begin position="112"/>
        <end position="162"/>
    </location>
</feature>
<name>M0C2Z7_9EURY</name>
<proteinExistence type="predicted"/>
<dbReference type="eggNOG" id="arCOG08095">
    <property type="taxonomic scope" value="Archaea"/>
</dbReference>
<feature type="non-terminal residue" evidence="2">
    <location>
        <position position="1"/>
    </location>
</feature>
<dbReference type="EMBL" id="AOIT01000081">
    <property type="protein sequence ID" value="ELZ16309.1"/>
    <property type="molecule type" value="Genomic_DNA"/>
</dbReference>
<keyword evidence="3" id="KW-1185">Reference proteome</keyword>
<gene>
    <name evidence="2" type="ORF">C476_17077</name>
</gene>
<evidence type="ECO:0000313" key="3">
    <source>
        <dbReference type="Proteomes" id="UP000011615"/>
    </source>
</evidence>
<evidence type="ECO:0000313" key="2">
    <source>
        <dbReference type="EMBL" id="ELZ16309.1"/>
    </source>
</evidence>
<dbReference type="Proteomes" id="UP000011615">
    <property type="component" value="Unassembled WGS sequence"/>
</dbReference>
<comment type="caution">
    <text evidence="2">The sequence shown here is derived from an EMBL/GenBank/DDBJ whole genome shotgun (WGS) entry which is preliminary data.</text>
</comment>
<protein>
    <submittedName>
        <fullName evidence="2">Uncharacterized protein</fullName>
    </submittedName>
</protein>
<dbReference type="PATRIC" id="fig|1230457.4.peg.3400"/>
<reference evidence="2 3" key="1">
    <citation type="journal article" date="2014" name="PLoS Genet.">
        <title>Phylogenetically driven sequencing of extremely halophilic archaea reveals strategies for static and dynamic osmo-response.</title>
        <authorList>
            <person name="Becker E.A."/>
            <person name="Seitzer P.M."/>
            <person name="Tritt A."/>
            <person name="Larsen D."/>
            <person name="Krusor M."/>
            <person name="Yao A.I."/>
            <person name="Wu D."/>
            <person name="Madern D."/>
            <person name="Eisen J.A."/>
            <person name="Darling A.E."/>
            <person name="Facciotti M.T."/>
        </authorList>
    </citation>
    <scope>NUCLEOTIDE SEQUENCE [LARGE SCALE GENOMIC DNA]</scope>
    <source>
        <strain evidence="2 3">JCM 13563</strain>
    </source>
</reference>